<dbReference type="AlphaFoldDB" id="Q0P164"/>
<organism evidence="1">
    <name type="scientific">Oryza sativa subsp. indica</name>
    <name type="common">Rice</name>
    <dbReference type="NCBI Taxonomy" id="39946"/>
    <lineage>
        <taxon>Eukaryota</taxon>
        <taxon>Viridiplantae</taxon>
        <taxon>Streptophyta</taxon>
        <taxon>Embryophyta</taxon>
        <taxon>Tracheophyta</taxon>
        <taxon>Spermatophyta</taxon>
        <taxon>Magnoliopsida</taxon>
        <taxon>Liliopsida</taxon>
        <taxon>Poales</taxon>
        <taxon>Poaceae</taxon>
        <taxon>BOP clade</taxon>
        <taxon>Oryzoideae</taxon>
        <taxon>Oryzeae</taxon>
        <taxon>Oryzinae</taxon>
        <taxon>Oryza</taxon>
        <taxon>Oryza sativa</taxon>
    </lineage>
</organism>
<gene>
    <name evidence="1" type="ORF">TQR14A11.1</name>
</gene>
<dbReference type="EMBL" id="DQ011607">
    <property type="protein sequence ID" value="AAZ06245.1"/>
    <property type="molecule type" value="Genomic_DNA"/>
</dbReference>
<sequence>MANHANNHHGALPDTHNLFAALASCLDRRDADLPNLVDKVHKLKIWYDNACLHQCSSTDDDAIGRVFSLYLPPVGVLAYNAARLMTTIRVDCWITEQHQVDLIGTNVVARRAAPEPGDCVAPGGGAGEAERLLVFVAGAGIHELLQHASSYSSKLFHGDGSHLFFLLQITRNMQFN</sequence>
<evidence type="ECO:0000313" key="1">
    <source>
        <dbReference type="EMBL" id="AAZ06245.1"/>
    </source>
</evidence>
<reference evidence="1" key="1">
    <citation type="journal article" date="2006" name="Nature">
        <title>Sub1A is an ethylene-response-factor-like gene that confers submergence tolerance to rice.</title>
        <authorList>
            <person name="Xu K."/>
            <person name="Xu X."/>
            <person name="Fukao T."/>
            <person name="Canlas P."/>
            <person name="Maghirang-Rodriguez R."/>
            <person name="Heuer S."/>
            <person name="Ismail A.M."/>
            <person name="Bailey-Serres J."/>
            <person name="Ronald P.C."/>
            <person name="Mackill D.J."/>
        </authorList>
    </citation>
    <scope>NUCLEOTIDE SEQUENCE</scope>
</reference>
<name>Q0P164_ORYSI</name>
<dbReference type="EMBL" id="DQ011604">
    <property type="protein sequence ID" value="AAZ06215.1"/>
    <property type="molecule type" value="Genomic_DNA"/>
</dbReference>
<protein>
    <submittedName>
        <fullName evidence="1">Uncharacterized protein</fullName>
    </submittedName>
</protein>
<accession>Q0P164</accession>
<proteinExistence type="predicted"/>